<keyword evidence="6 9" id="KW-0067">ATP-binding</keyword>
<gene>
    <name evidence="9 12" type="primary">glgC</name>
    <name evidence="12" type="ORF">IV500_09440</name>
</gene>
<evidence type="ECO:0000256" key="8">
    <source>
        <dbReference type="ARBA" id="ARBA00023277"/>
    </source>
</evidence>
<keyword evidence="7 9" id="KW-0320">Glycogen biosynthesis</keyword>
<evidence type="ECO:0000256" key="4">
    <source>
        <dbReference type="ARBA" id="ARBA00022695"/>
    </source>
</evidence>
<dbReference type="InterPro" id="IPR011004">
    <property type="entry name" value="Trimer_LpxA-like_sf"/>
</dbReference>
<feature type="site" description="Could play a key role in the communication between the regulatory and the substrate sites" evidence="9">
    <location>
        <position position="101"/>
    </location>
</feature>
<dbReference type="Gene3D" id="2.160.10.10">
    <property type="entry name" value="Hexapeptide repeat proteins"/>
    <property type="match status" value="1"/>
</dbReference>
<feature type="binding site" evidence="9">
    <location>
        <position position="167"/>
    </location>
    <ligand>
        <name>alpha-D-glucose 1-phosphate</name>
        <dbReference type="ChEBI" id="CHEBI:58601"/>
    </ligand>
</feature>
<dbReference type="GO" id="GO:0005978">
    <property type="term" value="P:glycogen biosynthetic process"/>
    <property type="evidence" value="ECO:0007669"/>
    <property type="project" value="UniProtKB-UniRule"/>
</dbReference>
<evidence type="ECO:0000259" key="11">
    <source>
        <dbReference type="Pfam" id="PF24894"/>
    </source>
</evidence>
<feature type="domain" description="Glucose-1-phosphate adenylyltransferase/Bifunctional protein GlmU-like C-terminal hexapeptide" evidence="11">
    <location>
        <begin position="310"/>
        <end position="413"/>
    </location>
</feature>
<feature type="site" description="Could play a key role in the communication between the regulatory and the substrate sites" evidence="9">
    <location>
        <position position="64"/>
    </location>
</feature>
<comment type="caution">
    <text evidence="12">The sequence shown here is derived from an EMBL/GenBank/DDBJ whole genome shotgun (WGS) entry which is preliminary data.</text>
</comment>
<dbReference type="PROSITE" id="PS00810">
    <property type="entry name" value="ADP_GLC_PYROPHOSPH_3"/>
    <property type="match status" value="1"/>
</dbReference>
<comment type="caution">
    <text evidence="9">Lacks conserved residue(s) required for the propagation of feature annotation.</text>
</comment>
<keyword evidence="8 9" id="KW-0119">Carbohydrate metabolism</keyword>
<comment type="catalytic activity">
    <reaction evidence="9">
        <text>alpha-D-glucose 1-phosphate + ATP + H(+) = ADP-alpha-D-glucose + diphosphate</text>
        <dbReference type="Rhea" id="RHEA:12120"/>
        <dbReference type="ChEBI" id="CHEBI:15378"/>
        <dbReference type="ChEBI" id="CHEBI:30616"/>
        <dbReference type="ChEBI" id="CHEBI:33019"/>
        <dbReference type="ChEBI" id="CHEBI:57498"/>
        <dbReference type="ChEBI" id="CHEBI:58601"/>
        <dbReference type="EC" id="2.7.7.27"/>
    </reaction>
</comment>
<dbReference type="Gene3D" id="3.90.550.10">
    <property type="entry name" value="Spore Coat Polysaccharide Biosynthesis Protein SpsA, Chain A"/>
    <property type="match status" value="1"/>
</dbReference>
<evidence type="ECO:0000256" key="1">
    <source>
        <dbReference type="ARBA" id="ARBA00010443"/>
    </source>
</evidence>
<dbReference type="NCBIfam" id="NF001947">
    <property type="entry name" value="PRK00725.1"/>
    <property type="match status" value="1"/>
</dbReference>
<name>A0A931CME7_9MICC</name>
<dbReference type="GO" id="GO:0005524">
    <property type="term" value="F:ATP binding"/>
    <property type="evidence" value="ECO:0007669"/>
    <property type="project" value="UniProtKB-KW"/>
</dbReference>
<evidence type="ECO:0000256" key="6">
    <source>
        <dbReference type="ARBA" id="ARBA00022840"/>
    </source>
</evidence>
<dbReference type="Pfam" id="PF00483">
    <property type="entry name" value="NTP_transferase"/>
    <property type="match status" value="1"/>
</dbReference>
<evidence type="ECO:0000256" key="7">
    <source>
        <dbReference type="ARBA" id="ARBA00023056"/>
    </source>
</evidence>
<dbReference type="RefSeq" id="WP_196396548.1">
    <property type="nucleotide sequence ID" value="NZ_JADNYM010000010.1"/>
</dbReference>
<evidence type="ECO:0000259" key="10">
    <source>
        <dbReference type="Pfam" id="PF00483"/>
    </source>
</evidence>
<keyword evidence="3 9" id="KW-0808">Transferase</keyword>
<dbReference type="AlphaFoldDB" id="A0A931CME7"/>
<dbReference type="InterPro" id="IPR023049">
    <property type="entry name" value="GlgC_bac"/>
</dbReference>
<keyword evidence="5 9" id="KW-0547">Nucleotide-binding</keyword>
<dbReference type="InterPro" id="IPR005835">
    <property type="entry name" value="NTP_transferase_dom"/>
</dbReference>
<comment type="function">
    <text evidence="9">Involved in the biosynthesis of ADP-glucose, a building block required for the elongation reactions to produce glycogen. Catalyzes the reaction between ATP and alpha-D-glucose 1-phosphate (G1P) to produce pyrophosphate and ADP-Glc.</text>
</comment>
<dbReference type="PANTHER" id="PTHR43523">
    <property type="entry name" value="GLUCOSE-1-PHOSPHATE ADENYLYLTRANSFERASE-RELATED"/>
    <property type="match status" value="1"/>
</dbReference>
<dbReference type="EMBL" id="JADNYM010000010">
    <property type="protein sequence ID" value="MBG0739607.1"/>
    <property type="molecule type" value="Genomic_DNA"/>
</dbReference>
<dbReference type="SUPFAM" id="SSF53448">
    <property type="entry name" value="Nucleotide-diphospho-sugar transferases"/>
    <property type="match status" value="1"/>
</dbReference>
<dbReference type="PANTHER" id="PTHR43523:SF2">
    <property type="entry name" value="GLUCOSE-1-PHOSPHATE ADENYLYLTRANSFERASE"/>
    <property type="match status" value="1"/>
</dbReference>
<feature type="binding site" evidence="9">
    <location>
        <position position="207"/>
    </location>
    <ligand>
        <name>alpha-D-glucose 1-phosphate</name>
        <dbReference type="ChEBI" id="CHEBI:58601"/>
    </ligand>
</feature>
<dbReference type="SUPFAM" id="SSF51161">
    <property type="entry name" value="Trimeric LpxA-like enzymes"/>
    <property type="match status" value="1"/>
</dbReference>
<feature type="binding site" evidence="9">
    <location>
        <begin position="189"/>
        <end position="190"/>
    </location>
    <ligand>
        <name>alpha-D-glucose 1-phosphate</name>
        <dbReference type="ChEBI" id="CHEBI:58601"/>
    </ligand>
</feature>
<dbReference type="EC" id="2.7.7.27" evidence="9"/>
<protein>
    <recommendedName>
        <fullName evidence="9">Glucose-1-phosphate adenylyltransferase</fullName>
        <ecNumber evidence="9">2.7.7.27</ecNumber>
    </recommendedName>
    <alternativeName>
        <fullName evidence="9">ADP-glucose pyrophosphorylase</fullName>
        <shortName evidence="9">ADPGlc PPase</shortName>
    </alternativeName>
    <alternativeName>
        <fullName evidence="9">ADP-glucose synthase</fullName>
    </alternativeName>
</protein>
<evidence type="ECO:0000313" key="13">
    <source>
        <dbReference type="Proteomes" id="UP000655366"/>
    </source>
</evidence>
<comment type="similarity">
    <text evidence="1 9">Belongs to the bacterial/plant glucose-1-phosphate adenylyltransferase family.</text>
</comment>
<proteinExistence type="inferred from homology"/>
<dbReference type="CDD" id="cd04651">
    <property type="entry name" value="LbH_G1P_AT_C"/>
    <property type="match status" value="1"/>
</dbReference>
<dbReference type="GO" id="GO:0008878">
    <property type="term" value="F:glucose-1-phosphate adenylyltransferase activity"/>
    <property type="evidence" value="ECO:0007669"/>
    <property type="project" value="UniProtKB-UniRule"/>
</dbReference>
<dbReference type="CDD" id="cd02508">
    <property type="entry name" value="ADP_Glucose_PP"/>
    <property type="match status" value="1"/>
</dbReference>
<dbReference type="NCBIfam" id="NF002023">
    <property type="entry name" value="PRK00844.1"/>
    <property type="match status" value="1"/>
</dbReference>
<evidence type="ECO:0000256" key="9">
    <source>
        <dbReference type="HAMAP-Rule" id="MF_00624"/>
    </source>
</evidence>
<sequence length="476" mass="51237">MAVAYRNKRVLAIVLAGGEGKRLMPLTADRAKPAVPFAGSYRLIDFALSNLANSGYLKVVVLTQYKSHSLDRHVSETWRMSTLLGNYVASVPAQQRVGKSWFLGSANAIYQSLNLIRDAVPDIVVVVGADHVYRMDFGQMVRSHVESGAKATVAAVRQPLTLADQFGVIEVDGLAAPGSAAHRISAFVEKPATTPGLAADPTQFLASMGNYVFDTDALVEALHHDAQRLDTKHDMGGDIVPYFVDRGEAFVYDFTTNDIPGATDRDRTYWRDVGTIDSYYDAQMDLISPLPVFNLYNSEWPIFTRQSIAPPAKFVRGDQNTVGLAMDSIVSSGVLISGGIVEHSVLSHGVFVGAGARVVSSVLMDNVVIGAGAVVKRAILDKNVMVPAGATIGLDHGLDRSRGYTVTDSGLTVLSKGQQVPEPDDRERELARTAAAAIPEAVLMAGERQPEVRDSVEKVSKNYLHAVRAGDTGRSL</sequence>
<keyword evidence="2 9" id="KW-0321">Glycogen metabolism</keyword>
<evidence type="ECO:0000256" key="3">
    <source>
        <dbReference type="ARBA" id="ARBA00022679"/>
    </source>
</evidence>
<dbReference type="Pfam" id="PF24894">
    <property type="entry name" value="Hexapep_GlmU"/>
    <property type="match status" value="1"/>
</dbReference>
<accession>A0A931CME7</accession>
<dbReference type="Proteomes" id="UP000655366">
    <property type="component" value="Unassembled WGS sequence"/>
</dbReference>
<organism evidence="12 13">
    <name type="scientific">Arthrobacter terrae</name>
    <dbReference type="NCBI Taxonomy" id="2935737"/>
    <lineage>
        <taxon>Bacteria</taxon>
        <taxon>Bacillati</taxon>
        <taxon>Actinomycetota</taxon>
        <taxon>Actinomycetes</taxon>
        <taxon>Micrococcales</taxon>
        <taxon>Micrococcaceae</taxon>
        <taxon>Arthrobacter</taxon>
    </lineage>
</organism>
<dbReference type="InterPro" id="IPR011831">
    <property type="entry name" value="ADP-Glc_PPase"/>
</dbReference>
<comment type="pathway">
    <text evidence="9">Glycan biosynthesis; glycogen biosynthesis.</text>
</comment>
<dbReference type="PROSITE" id="PS00808">
    <property type="entry name" value="ADP_GLC_PYROPHOSPH_1"/>
    <property type="match status" value="1"/>
</dbReference>
<evidence type="ECO:0000256" key="5">
    <source>
        <dbReference type="ARBA" id="ARBA00022741"/>
    </source>
</evidence>
<reference evidence="12 13" key="1">
    <citation type="submission" date="2020-11" db="EMBL/GenBank/DDBJ databases">
        <title>Arthrobacter antarcticus sp. nov., isolated from Antarctic Soil.</title>
        <authorList>
            <person name="Li J."/>
        </authorList>
    </citation>
    <scope>NUCLEOTIDE SEQUENCE [LARGE SCALE GENOMIC DNA]</scope>
    <source>
        <strain evidence="12 13">Z1-20</strain>
    </source>
</reference>
<dbReference type="InterPro" id="IPR056818">
    <property type="entry name" value="GlmU/GlgC-like_hexapep"/>
</dbReference>
<dbReference type="PROSITE" id="PS00809">
    <property type="entry name" value="ADP_GLC_PYROPHOSPH_2"/>
    <property type="match status" value="1"/>
</dbReference>
<evidence type="ECO:0000313" key="12">
    <source>
        <dbReference type="EMBL" id="MBG0739607.1"/>
    </source>
</evidence>
<keyword evidence="13" id="KW-1185">Reference proteome</keyword>
<keyword evidence="4 9" id="KW-0548">Nucleotidyltransferase</keyword>
<dbReference type="HAMAP" id="MF_00624">
    <property type="entry name" value="GlgC"/>
    <property type="match status" value="1"/>
</dbReference>
<dbReference type="NCBIfam" id="TIGR02091">
    <property type="entry name" value="glgC"/>
    <property type="match status" value="1"/>
</dbReference>
<comment type="subunit">
    <text evidence="9">Homotetramer.</text>
</comment>
<dbReference type="InterPro" id="IPR029044">
    <property type="entry name" value="Nucleotide-diphossugar_trans"/>
</dbReference>
<feature type="domain" description="Nucleotidyl transferase" evidence="10">
    <location>
        <begin position="12"/>
        <end position="286"/>
    </location>
</feature>
<dbReference type="InterPro" id="IPR005836">
    <property type="entry name" value="ADP_Glu_pyroP_CS"/>
</dbReference>
<evidence type="ECO:0000256" key="2">
    <source>
        <dbReference type="ARBA" id="ARBA00022600"/>
    </source>
</evidence>